<reference evidence="2 3" key="1">
    <citation type="journal article" date="2023" name="Plants (Basel)">
        <title>Bridging the Gap: Combining Genomics and Transcriptomics Approaches to Understand Stylosanthes scabra, an Orphan Legume from the Brazilian Caatinga.</title>
        <authorList>
            <person name="Ferreira-Neto J.R.C."/>
            <person name="da Silva M.D."/>
            <person name="Binneck E."/>
            <person name="de Melo N.F."/>
            <person name="da Silva R.H."/>
            <person name="de Melo A.L.T.M."/>
            <person name="Pandolfi V."/>
            <person name="Bustamante F.O."/>
            <person name="Brasileiro-Vidal A.C."/>
            <person name="Benko-Iseppon A.M."/>
        </authorList>
    </citation>
    <scope>NUCLEOTIDE SEQUENCE [LARGE SCALE GENOMIC DNA]</scope>
    <source>
        <tissue evidence="2">Leaves</tissue>
    </source>
</reference>
<dbReference type="Proteomes" id="UP001341840">
    <property type="component" value="Unassembled WGS sequence"/>
</dbReference>
<evidence type="ECO:0000313" key="2">
    <source>
        <dbReference type="EMBL" id="MED6196296.1"/>
    </source>
</evidence>
<feature type="compositionally biased region" description="Polar residues" evidence="1">
    <location>
        <begin position="63"/>
        <end position="76"/>
    </location>
</feature>
<proteinExistence type="predicted"/>
<name>A0ABU6XES7_9FABA</name>
<feature type="compositionally biased region" description="Acidic residues" evidence="1">
    <location>
        <begin position="130"/>
        <end position="164"/>
    </location>
</feature>
<evidence type="ECO:0000313" key="3">
    <source>
        <dbReference type="Proteomes" id="UP001341840"/>
    </source>
</evidence>
<feature type="compositionally biased region" description="Acidic residues" evidence="1">
    <location>
        <begin position="79"/>
        <end position="99"/>
    </location>
</feature>
<feature type="region of interest" description="Disordered" evidence="1">
    <location>
        <begin position="44"/>
        <end position="189"/>
    </location>
</feature>
<comment type="caution">
    <text evidence="2">The sequence shown here is derived from an EMBL/GenBank/DDBJ whole genome shotgun (WGS) entry which is preliminary data.</text>
</comment>
<evidence type="ECO:0000256" key="1">
    <source>
        <dbReference type="SAM" id="MobiDB-lite"/>
    </source>
</evidence>
<protein>
    <submittedName>
        <fullName evidence="2">Uncharacterized protein</fullName>
    </submittedName>
</protein>
<dbReference type="EMBL" id="JASCZI010211735">
    <property type="protein sequence ID" value="MED6196296.1"/>
    <property type="molecule type" value="Genomic_DNA"/>
</dbReference>
<organism evidence="2 3">
    <name type="scientific">Stylosanthes scabra</name>
    <dbReference type="NCBI Taxonomy" id="79078"/>
    <lineage>
        <taxon>Eukaryota</taxon>
        <taxon>Viridiplantae</taxon>
        <taxon>Streptophyta</taxon>
        <taxon>Embryophyta</taxon>
        <taxon>Tracheophyta</taxon>
        <taxon>Spermatophyta</taxon>
        <taxon>Magnoliopsida</taxon>
        <taxon>eudicotyledons</taxon>
        <taxon>Gunneridae</taxon>
        <taxon>Pentapetalae</taxon>
        <taxon>rosids</taxon>
        <taxon>fabids</taxon>
        <taxon>Fabales</taxon>
        <taxon>Fabaceae</taxon>
        <taxon>Papilionoideae</taxon>
        <taxon>50 kb inversion clade</taxon>
        <taxon>dalbergioids sensu lato</taxon>
        <taxon>Dalbergieae</taxon>
        <taxon>Pterocarpus clade</taxon>
        <taxon>Stylosanthes</taxon>
    </lineage>
</organism>
<feature type="compositionally biased region" description="Basic and acidic residues" evidence="1">
    <location>
        <begin position="118"/>
        <end position="129"/>
    </location>
</feature>
<sequence length="189" mass="20788">MAPKGKGKIYEPPTRASHRLAALRAQATTNLTRETPDTLAVTAKSALGRKPRMHLAAKDTPPSIGSTSWNPIAISNDSEKEDPEMDLAEESEEVLEYIPEDVLAGNQNPGEEEPEGPGTDHEMDPNLDPKEEENPEEEEEPKEEHEMVEEEQEEAERDPSDDDEFRGYFALAPPASPDSSDDSTPPADN</sequence>
<gene>
    <name evidence="2" type="ORF">PIB30_046181</name>
</gene>
<accession>A0ABU6XES7</accession>
<keyword evidence="3" id="KW-1185">Reference proteome</keyword>